<keyword evidence="3" id="KW-1185">Reference proteome</keyword>
<protein>
    <submittedName>
        <fullName evidence="2">Uncharacterized protein</fullName>
    </submittedName>
</protein>
<keyword evidence="1" id="KW-0812">Transmembrane</keyword>
<reference evidence="2 3" key="1">
    <citation type="journal article" date="2015" name="Genome Announc.">
        <title>Expanding the biotechnology potential of lactobacilli through comparative genomics of 213 strains and associated genera.</title>
        <authorList>
            <person name="Sun Z."/>
            <person name="Harris H.M."/>
            <person name="McCann A."/>
            <person name="Guo C."/>
            <person name="Argimon S."/>
            <person name="Zhang W."/>
            <person name="Yang X."/>
            <person name="Jeffery I.B."/>
            <person name="Cooney J.C."/>
            <person name="Kagawa T.F."/>
            <person name="Liu W."/>
            <person name="Song Y."/>
            <person name="Salvetti E."/>
            <person name="Wrobel A."/>
            <person name="Rasinkangas P."/>
            <person name="Parkhill J."/>
            <person name="Rea M.C."/>
            <person name="O'Sullivan O."/>
            <person name="Ritari J."/>
            <person name="Douillard F.P."/>
            <person name="Paul Ross R."/>
            <person name="Yang R."/>
            <person name="Briner A.E."/>
            <person name="Felis G.E."/>
            <person name="de Vos W.M."/>
            <person name="Barrangou R."/>
            <person name="Klaenhammer T.R."/>
            <person name="Caufield P.W."/>
            <person name="Cui Y."/>
            <person name="Zhang H."/>
            <person name="O'Toole P.W."/>
        </authorList>
    </citation>
    <scope>NUCLEOTIDE SEQUENCE [LARGE SCALE GENOMIC DNA]</scope>
    <source>
        <strain evidence="2 3">DSM 21376</strain>
    </source>
</reference>
<evidence type="ECO:0000256" key="1">
    <source>
        <dbReference type="SAM" id="Phobius"/>
    </source>
</evidence>
<dbReference type="AlphaFoldDB" id="A0A023CY86"/>
<accession>A0A023CY86</accession>
<feature type="transmembrane region" description="Helical" evidence="1">
    <location>
        <begin position="21"/>
        <end position="39"/>
    </location>
</feature>
<dbReference type="PATRIC" id="fig|1423806.3.peg.920"/>
<keyword evidence="1" id="KW-0472">Membrane</keyword>
<evidence type="ECO:0000313" key="3">
    <source>
        <dbReference type="Proteomes" id="UP000050961"/>
    </source>
</evidence>
<gene>
    <name evidence="2" type="ORF">FD15_GL000905</name>
</gene>
<proteinExistence type="predicted"/>
<dbReference type="Proteomes" id="UP000050961">
    <property type="component" value="Unassembled WGS sequence"/>
</dbReference>
<name>A0A023CY86_9LACO</name>
<organism evidence="2 3">
    <name type="scientific">Liquorilactobacillus sucicola DSM 21376 = JCM 15457</name>
    <dbReference type="NCBI Taxonomy" id="1423806"/>
    <lineage>
        <taxon>Bacteria</taxon>
        <taxon>Bacillati</taxon>
        <taxon>Bacillota</taxon>
        <taxon>Bacilli</taxon>
        <taxon>Lactobacillales</taxon>
        <taxon>Lactobacillaceae</taxon>
        <taxon>Liquorilactobacillus</taxon>
    </lineage>
</organism>
<dbReference type="EMBL" id="AYZF01000002">
    <property type="protein sequence ID" value="KRN07614.1"/>
    <property type="molecule type" value="Genomic_DNA"/>
</dbReference>
<sequence>MSNCGIYIEVRLMSKTRLKKFLFFVFLFICTIFSANKVMLQTPKALVAITAFIILSLWLVYLDNCSSNSSKGISKLMCLMLFFSLCTVIICTHENRYSTNEVYAIQMFNSKSFKIKIHGRDYVLTTQNNSFGFSRTYFFNLYRRRGIFYERVNKKVYFIYTRNMHPDKSSVWIFKNIVLKNIHNLQVDPKTVFYYQPIN</sequence>
<feature type="transmembrane region" description="Helical" evidence="1">
    <location>
        <begin position="45"/>
        <end position="61"/>
    </location>
</feature>
<keyword evidence="1" id="KW-1133">Transmembrane helix</keyword>
<evidence type="ECO:0000313" key="2">
    <source>
        <dbReference type="EMBL" id="KRN07614.1"/>
    </source>
</evidence>
<comment type="caution">
    <text evidence="2">The sequence shown here is derived from an EMBL/GenBank/DDBJ whole genome shotgun (WGS) entry which is preliminary data.</text>
</comment>